<dbReference type="AlphaFoldDB" id="A0A8S1KDH1"/>
<organism evidence="1 2">
    <name type="scientific">Paramecium sonneborni</name>
    <dbReference type="NCBI Taxonomy" id="65129"/>
    <lineage>
        <taxon>Eukaryota</taxon>
        <taxon>Sar</taxon>
        <taxon>Alveolata</taxon>
        <taxon>Ciliophora</taxon>
        <taxon>Intramacronucleata</taxon>
        <taxon>Oligohymenophorea</taxon>
        <taxon>Peniculida</taxon>
        <taxon>Parameciidae</taxon>
        <taxon>Paramecium</taxon>
    </lineage>
</organism>
<comment type="caution">
    <text evidence="1">The sequence shown here is derived from an EMBL/GenBank/DDBJ whole genome shotgun (WGS) entry which is preliminary data.</text>
</comment>
<proteinExistence type="predicted"/>
<dbReference type="EMBL" id="CAJJDN010000006">
    <property type="protein sequence ID" value="CAD8052707.1"/>
    <property type="molecule type" value="Genomic_DNA"/>
</dbReference>
<accession>A0A8S1KDH1</accession>
<sequence length="57" mass="6957">MWLSCFKHLNLKWFKVFQIMWVQSLREWSIIIDIDINWSALSRADLSTQFLKIKEKA</sequence>
<name>A0A8S1KDH1_9CILI</name>
<protein>
    <submittedName>
        <fullName evidence="1">Uncharacterized protein</fullName>
    </submittedName>
</protein>
<dbReference type="Proteomes" id="UP000692954">
    <property type="component" value="Unassembled WGS sequence"/>
</dbReference>
<gene>
    <name evidence="1" type="ORF">PSON_ATCC_30995.1.T0060591</name>
</gene>
<keyword evidence="2" id="KW-1185">Reference proteome</keyword>
<reference evidence="1" key="1">
    <citation type="submission" date="2021-01" db="EMBL/GenBank/DDBJ databases">
        <authorList>
            <consortium name="Genoscope - CEA"/>
            <person name="William W."/>
        </authorList>
    </citation>
    <scope>NUCLEOTIDE SEQUENCE</scope>
</reference>
<evidence type="ECO:0000313" key="2">
    <source>
        <dbReference type="Proteomes" id="UP000692954"/>
    </source>
</evidence>
<evidence type="ECO:0000313" key="1">
    <source>
        <dbReference type="EMBL" id="CAD8052707.1"/>
    </source>
</evidence>